<dbReference type="GO" id="GO:0005509">
    <property type="term" value="F:calcium ion binding"/>
    <property type="evidence" value="ECO:0007669"/>
    <property type="project" value="InterPro"/>
</dbReference>
<evidence type="ECO:0000256" key="9">
    <source>
        <dbReference type="ARBA" id="ARBA00056975"/>
    </source>
</evidence>
<proteinExistence type="predicted"/>
<comment type="subcellular location">
    <subcellularLocation>
        <location evidence="1">Endoplasmic reticulum lumen</location>
    </subcellularLocation>
</comment>
<dbReference type="GO" id="GO:0005788">
    <property type="term" value="C:endoplasmic reticulum lumen"/>
    <property type="evidence" value="ECO:0007669"/>
    <property type="project" value="UniProtKB-SubCell"/>
</dbReference>
<dbReference type="PROSITE" id="PS50222">
    <property type="entry name" value="EF_HAND_2"/>
    <property type="match status" value="4"/>
</dbReference>
<dbReference type="InterPro" id="IPR018247">
    <property type="entry name" value="EF_Hand_1_Ca_BS"/>
</dbReference>
<keyword evidence="2" id="KW-0479">Metal-binding</keyword>
<feature type="chain" id="PRO_5042030277" description="Reticulocalbin-3" evidence="13">
    <location>
        <begin position="28"/>
        <end position="326"/>
    </location>
</feature>
<comment type="subunit">
    <text evidence="10">Interacts with PCSK6 (immature form including the propeptide); probably involved in the maturation and the secretion of PCSK6.</text>
</comment>
<evidence type="ECO:0000256" key="7">
    <source>
        <dbReference type="ARBA" id="ARBA00023180"/>
    </source>
</evidence>
<evidence type="ECO:0000259" key="14">
    <source>
        <dbReference type="PROSITE" id="PS50222"/>
    </source>
</evidence>
<dbReference type="Gene3D" id="1.10.238.10">
    <property type="entry name" value="EF-hand"/>
    <property type="match status" value="3"/>
</dbReference>
<feature type="domain" description="EF-hand" evidence="14">
    <location>
        <begin position="272"/>
        <end position="307"/>
    </location>
</feature>
<evidence type="ECO:0000256" key="1">
    <source>
        <dbReference type="ARBA" id="ARBA00004319"/>
    </source>
</evidence>
<evidence type="ECO:0000256" key="10">
    <source>
        <dbReference type="ARBA" id="ARBA00063143"/>
    </source>
</evidence>
<dbReference type="Pfam" id="PF13499">
    <property type="entry name" value="EF-hand_7"/>
    <property type="match status" value="2"/>
</dbReference>
<feature type="region of interest" description="Disordered" evidence="12">
    <location>
        <begin position="30"/>
        <end position="54"/>
    </location>
</feature>
<evidence type="ECO:0000313" key="16">
    <source>
        <dbReference type="Proteomes" id="UP001233999"/>
    </source>
</evidence>
<keyword evidence="5" id="KW-0256">Endoplasmic reticulum</keyword>
<evidence type="ECO:0000313" key="15">
    <source>
        <dbReference type="EMBL" id="KAJ9579902.1"/>
    </source>
</evidence>
<dbReference type="AlphaFoldDB" id="A0AAD7ZGW8"/>
<evidence type="ECO:0000256" key="11">
    <source>
        <dbReference type="ARBA" id="ARBA00072696"/>
    </source>
</evidence>
<protein>
    <recommendedName>
        <fullName evidence="11">Reticulocalbin-3</fullName>
    </recommendedName>
</protein>
<feature type="domain" description="EF-hand" evidence="14">
    <location>
        <begin position="205"/>
        <end position="240"/>
    </location>
</feature>
<dbReference type="Pfam" id="PF13202">
    <property type="entry name" value="EF-hand_5"/>
    <property type="match status" value="1"/>
</dbReference>
<dbReference type="CDD" id="cd16227">
    <property type="entry name" value="EFh_CREC_RCN2_like"/>
    <property type="match status" value="1"/>
</dbReference>
<dbReference type="PROSITE" id="PS00018">
    <property type="entry name" value="EF_HAND_1"/>
    <property type="match status" value="6"/>
</dbReference>
<keyword evidence="6" id="KW-0106">Calcium</keyword>
<keyword evidence="3 13" id="KW-0732">Signal</keyword>
<evidence type="ECO:0000256" key="13">
    <source>
        <dbReference type="SAM" id="SignalP"/>
    </source>
</evidence>
<reference evidence="15" key="1">
    <citation type="journal article" date="2023" name="IScience">
        <title>Live-bearing cockroach genome reveals convergent evolutionary mechanisms linked to viviparity in insects and beyond.</title>
        <authorList>
            <person name="Fouks B."/>
            <person name="Harrison M.C."/>
            <person name="Mikhailova A.A."/>
            <person name="Marchal E."/>
            <person name="English S."/>
            <person name="Carruthers M."/>
            <person name="Jennings E.C."/>
            <person name="Chiamaka E.L."/>
            <person name="Frigard R.A."/>
            <person name="Pippel M."/>
            <person name="Attardo G.M."/>
            <person name="Benoit J.B."/>
            <person name="Bornberg-Bauer E."/>
            <person name="Tobe S.S."/>
        </authorList>
    </citation>
    <scope>NUCLEOTIDE SEQUENCE</scope>
    <source>
        <tissue evidence="15">Testes</tissue>
    </source>
</reference>
<keyword evidence="7" id="KW-0325">Glycoprotein</keyword>
<dbReference type="InterPro" id="IPR011992">
    <property type="entry name" value="EF-hand-dom_pair"/>
</dbReference>
<organism evidence="15 16">
    <name type="scientific">Diploptera punctata</name>
    <name type="common">Pacific beetle cockroach</name>
    <dbReference type="NCBI Taxonomy" id="6984"/>
    <lineage>
        <taxon>Eukaryota</taxon>
        <taxon>Metazoa</taxon>
        <taxon>Ecdysozoa</taxon>
        <taxon>Arthropoda</taxon>
        <taxon>Hexapoda</taxon>
        <taxon>Insecta</taxon>
        <taxon>Pterygota</taxon>
        <taxon>Neoptera</taxon>
        <taxon>Polyneoptera</taxon>
        <taxon>Dictyoptera</taxon>
        <taxon>Blattodea</taxon>
        <taxon>Blaberoidea</taxon>
        <taxon>Blaberidae</taxon>
        <taxon>Diplopterinae</taxon>
        <taxon>Diploptera</taxon>
    </lineage>
</organism>
<evidence type="ECO:0000256" key="8">
    <source>
        <dbReference type="ARBA" id="ARBA00023186"/>
    </source>
</evidence>
<feature type="signal peptide" evidence="13">
    <location>
        <begin position="1"/>
        <end position="27"/>
    </location>
</feature>
<dbReference type="FunFam" id="1.10.238.10:FF:000104">
    <property type="entry name" value="calumenin isoform X1"/>
    <property type="match status" value="1"/>
</dbReference>
<dbReference type="InterPro" id="IPR002048">
    <property type="entry name" value="EF_hand_dom"/>
</dbReference>
<keyword evidence="4" id="KW-0677">Repeat</keyword>
<comment type="function">
    <text evidence="9">Probable molecular chaperone assisting protein biosynthesis and transport in the endoplasmic reticulum. Required for the proper biosynthesis and transport of pulmonary surfactant-associated protein A/SP-A, pulmonary surfactant-associated protein D/SP-D and the lipid transporter ABCA3. By regulating both the proper expression and the degradation through the endoplasmic reticulum-associated protein degradation pathway of these proteins plays a crucial role in pulmonary surfactant homeostasis. Has an anti-fibrotic activity by negatively regulating the secretion of type I and type III collagens. This calcium-binding protein also transiently associates with immature PCSK6 and regulates its secretion.</text>
</comment>
<comment type="caution">
    <text evidence="15">The sequence shown here is derived from an EMBL/GenBank/DDBJ whole genome shotgun (WGS) entry which is preliminary data.</text>
</comment>
<feature type="domain" description="EF-hand" evidence="14">
    <location>
        <begin position="168"/>
        <end position="203"/>
    </location>
</feature>
<evidence type="ECO:0000256" key="2">
    <source>
        <dbReference type="ARBA" id="ARBA00022723"/>
    </source>
</evidence>
<evidence type="ECO:0000256" key="4">
    <source>
        <dbReference type="ARBA" id="ARBA00022737"/>
    </source>
</evidence>
<dbReference type="PANTHER" id="PTHR10827:SF95">
    <property type="entry name" value="LD34388P"/>
    <property type="match status" value="1"/>
</dbReference>
<dbReference type="EMBL" id="JASPKZ010008368">
    <property type="protein sequence ID" value="KAJ9579902.1"/>
    <property type="molecule type" value="Genomic_DNA"/>
</dbReference>
<evidence type="ECO:0000256" key="12">
    <source>
        <dbReference type="SAM" id="MobiDB-lite"/>
    </source>
</evidence>
<dbReference type="PANTHER" id="PTHR10827">
    <property type="entry name" value="RETICULOCALBIN"/>
    <property type="match status" value="1"/>
</dbReference>
<dbReference type="Proteomes" id="UP001233999">
    <property type="component" value="Unassembled WGS sequence"/>
</dbReference>
<name>A0AAD7ZGW8_DIPPU</name>
<gene>
    <name evidence="15" type="ORF">L9F63_004435</name>
</gene>
<dbReference type="SUPFAM" id="SSF47473">
    <property type="entry name" value="EF-hand"/>
    <property type="match status" value="2"/>
</dbReference>
<keyword evidence="8" id="KW-0143">Chaperone</keyword>
<dbReference type="GO" id="GO:0015031">
    <property type="term" value="P:protein transport"/>
    <property type="evidence" value="ECO:0007669"/>
    <property type="project" value="UniProtKB-ARBA"/>
</dbReference>
<feature type="domain" description="EF-hand" evidence="14">
    <location>
        <begin position="84"/>
        <end position="119"/>
    </location>
</feature>
<keyword evidence="16" id="KW-1185">Reference proteome</keyword>
<evidence type="ECO:0000256" key="5">
    <source>
        <dbReference type="ARBA" id="ARBA00022824"/>
    </source>
</evidence>
<evidence type="ECO:0000256" key="6">
    <source>
        <dbReference type="ARBA" id="ARBA00022837"/>
    </source>
</evidence>
<reference evidence="15" key="2">
    <citation type="submission" date="2023-05" db="EMBL/GenBank/DDBJ databases">
        <authorList>
            <person name="Fouks B."/>
        </authorList>
    </citation>
    <scope>NUCLEOTIDE SEQUENCE</scope>
    <source>
        <strain evidence="15">Stay&amp;Tobe</strain>
        <tissue evidence="15">Testes</tissue>
    </source>
</reference>
<evidence type="ECO:0000256" key="3">
    <source>
        <dbReference type="ARBA" id="ARBA00022729"/>
    </source>
</evidence>
<accession>A0AAD7ZGW8</accession>
<sequence length="326" mass="37970">MWPNVFTWKLLCIIFTIHIFFCESTPASPHIHTHHHQEREEDGGFSPRDKNHIVDGQHHSEFDHEAILGSVKEAEEFDHLEPAEAKRRLRILLTKMDLDKDQYIDKKELHAWILRSFNQIEESQDRFEDADENEDGKVTWPEYISDTYGIQSSEENNVIQDQEEGEDKLLAEDKVMFEAADKNKDGALNKAEFFMFSHPEEHPDMLPVILKQTLQDKDTDGDGFINFQEFTGEREWLIVEKEKFDNEYDEDKDGKLNGAEILSWVVPSNDEIAEEEVAHLFASSDDDHDGLLSFEEIVDHHESFVGSEATDYGDHLHNIHMFQDEL</sequence>
<dbReference type="SMART" id="SM00054">
    <property type="entry name" value="EFh"/>
    <property type="match status" value="4"/>
</dbReference>